<organism evidence="2 3">
    <name type="scientific">Somion occarium</name>
    <dbReference type="NCBI Taxonomy" id="3059160"/>
    <lineage>
        <taxon>Eukaryota</taxon>
        <taxon>Fungi</taxon>
        <taxon>Dikarya</taxon>
        <taxon>Basidiomycota</taxon>
        <taxon>Agaricomycotina</taxon>
        <taxon>Agaricomycetes</taxon>
        <taxon>Polyporales</taxon>
        <taxon>Cerrenaceae</taxon>
        <taxon>Somion</taxon>
    </lineage>
</organism>
<feature type="region of interest" description="Disordered" evidence="1">
    <location>
        <begin position="438"/>
        <end position="467"/>
    </location>
</feature>
<evidence type="ECO:0000313" key="2">
    <source>
        <dbReference type="EMBL" id="CAL1712006.1"/>
    </source>
</evidence>
<evidence type="ECO:0000313" key="3">
    <source>
        <dbReference type="Proteomes" id="UP001497453"/>
    </source>
</evidence>
<feature type="compositionally biased region" description="Low complexity" evidence="1">
    <location>
        <begin position="254"/>
        <end position="269"/>
    </location>
</feature>
<dbReference type="EMBL" id="OZ037949">
    <property type="protein sequence ID" value="CAL1712006.1"/>
    <property type="molecule type" value="Genomic_DNA"/>
</dbReference>
<name>A0ABP1DW19_9APHY</name>
<feature type="compositionally biased region" description="Polar residues" evidence="1">
    <location>
        <begin position="275"/>
        <end position="285"/>
    </location>
</feature>
<reference evidence="3" key="1">
    <citation type="submission" date="2024-04" db="EMBL/GenBank/DDBJ databases">
        <authorList>
            <person name="Shaw F."/>
            <person name="Minotto A."/>
        </authorList>
    </citation>
    <scope>NUCLEOTIDE SEQUENCE [LARGE SCALE GENOMIC DNA]</scope>
</reference>
<protein>
    <submittedName>
        <fullName evidence="2">Uncharacterized protein</fullName>
    </submittedName>
</protein>
<feature type="region of interest" description="Disordered" evidence="1">
    <location>
        <begin position="222"/>
        <end position="295"/>
    </location>
</feature>
<feature type="region of interest" description="Disordered" evidence="1">
    <location>
        <begin position="304"/>
        <end position="323"/>
    </location>
</feature>
<feature type="compositionally biased region" description="Low complexity" evidence="1">
    <location>
        <begin position="451"/>
        <end position="467"/>
    </location>
</feature>
<keyword evidence="3" id="KW-1185">Reference proteome</keyword>
<gene>
    <name evidence="2" type="ORF">GFSPODELE1_LOCUS8614</name>
</gene>
<sequence length="581" mass="63597">MSAEDQDDWVLIPADWWKLSYKDIPWAYRRRQQWTSTGVRAAIHPRPPYHHDQLFVDKDQLQEGSEGVGDLELNQDLMGVRAAFAVMRPYEVDVGMHGPLSKLCSDPFPYVARLNPPLFSGELDEIELAMAQKRWDDQVRDLMGGTLTRAQYNPLDDDDEVDRKLWNLNLAEDVKFESSAPELVDLTDSELSTDSDPMPATPHGDKKSYAAVVFDEQASQIHRERTVVAPSPSKPLNASALDFIPGMPPPESTPSPDSSESPYTSPTYEFHFPSLNAQQSGSRSGARSLPPNLRKDEQGFYNEISISPSPVARSHASTRTATPRRQSAVLLPAFLADSSTAPRNRKLKTREIVDRLRSSTANGEASRKARITEPIVEPRTEVDEQPKLIESRSDKRADIDGWITSVCENEGKAPEAIIGKDGWIEGIPTAKPRVVVKNKKGHKRSNSSVNSNFSMTPPSSSTSTISTFPSPASSMTSFGLPVTPTSTTFSSPPFYPYPSPYASCGNVFSGNQGSGTSSGSGASSSPGAMAVANAGTVHDAGIPHVPRCQSVYALPAIPTDPDVREWEDHWRFWDSACIVGG</sequence>
<accession>A0ABP1DW19</accession>
<proteinExistence type="predicted"/>
<evidence type="ECO:0000256" key="1">
    <source>
        <dbReference type="SAM" id="MobiDB-lite"/>
    </source>
</evidence>
<dbReference type="Proteomes" id="UP001497453">
    <property type="component" value="Chromosome 6"/>
</dbReference>